<evidence type="ECO:0000256" key="3">
    <source>
        <dbReference type="SAM" id="MobiDB-lite"/>
    </source>
</evidence>
<dbReference type="OrthoDB" id="762982at2759"/>
<dbReference type="GO" id="GO:0006351">
    <property type="term" value="P:DNA-templated transcription"/>
    <property type="evidence" value="ECO:0007669"/>
    <property type="project" value="InterPro"/>
</dbReference>
<dbReference type="InterPro" id="IPR050613">
    <property type="entry name" value="Sec_Metabolite_Reg"/>
</dbReference>
<gene>
    <name evidence="5" type="ORF">E4U43_008087</name>
</gene>
<dbReference type="Pfam" id="PF04082">
    <property type="entry name" value="Fungal_trans"/>
    <property type="match status" value="1"/>
</dbReference>
<dbReference type="CDD" id="cd12148">
    <property type="entry name" value="fungal_TF_MHR"/>
    <property type="match status" value="1"/>
</dbReference>
<sequence>MTPTPPSTNSSAGGGGQSPEEQFRVVRKRNRVPLSCYPCRTRNNCTRREGIGTSTCSYAPSASRKKRQSQSEASSDDMQIRIDRLEGLVLSLMHNGPNADAGPPRNSVSTSQSTGGGGSSAAQQPRGEEAVMVGDDESDVDDHLAKSIGYLKVDADKGKSMYIGQQHWHLMLADIAEVKNYFISHKKEFETSYEKVRLSKPATAREGPTLLLGAPPASEMELRSALPHKSCVLALCSRYLHSMDHAVCMIHCPTFLQQLRDHWQDPSKTPIMWLGLLYAVLCLAMLSYHKVGDEPLEWQGRTLDMAAEYRLRTVQCLMKADYTKPVEYTVETMLLYIFGEYSSRWDADLGLWMIVSLTVRIAFRMGYHRDAKWFPSLTPFQAEMRRRTWSQVRIVDVIFSHQLSLPSMVYDHDCDTQLPNNIYDDELNRDIKELPPPRPVTEATPVSYMIAKARLCIELGNILQAMNRVDKGVSYDEIIRFDAKVRQIMQELPPHLKLGSLETRSGVSITLIIARFNIDTLAQKILCLLHRKYLCRARQNPRYAYSRRSAIEASLQAMEHLQTLHRESQSGGPLRTVSWYVKSIATKEFILPAMLIVLDLHYDDLASQVGIPEESEGGFRWTPEQRARMIETLESAANIWKSLAGGSVEAYKGAKTMEIMLQKLKEPAEEKTRTGGGSATSLTQLEVLSSAVNSTAAAEAAALDSTMPASISGTMPADGPLPDFGAGGDLDSFLNTNSSAFMGMDFSLPAPTLNDSFLDGRLNTIGSQSSEPMFTDLGGESASGPDLFNNFDWGAFENYAQMANWGADQSFQIYGGGAMADQGNRMNIQ</sequence>
<keyword evidence="6" id="KW-1185">Reference proteome</keyword>
<reference evidence="5" key="1">
    <citation type="journal article" date="2020" name="bioRxiv">
        <title>Whole genome comparisons of ergot fungi reveals the divergence and evolution of species within the genus Claviceps are the result of varying mechanisms driving genome evolution and host range expansion.</title>
        <authorList>
            <person name="Wyka S.A."/>
            <person name="Mondo S.J."/>
            <person name="Liu M."/>
            <person name="Dettman J."/>
            <person name="Nalam V."/>
            <person name="Broders K.D."/>
        </authorList>
    </citation>
    <scope>NUCLEOTIDE SEQUENCE</scope>
    <source>
        <strain evidence="5">CCC 602</strain>
    </source>
</reference>
<proteinExistence type="predicted"/>
<feature type="region of interest" description="Disordered" evidence="3">
    <location>
        <begin position="48"/>
        <end position="79"/>
    </location>
</feature>
<protein>
    <recommendedName>
        <fullName evidence="4">Xylanolytic transcriptional activator regulatory domain-containing protein</fullName>
    </recommendedName>
</protein>
<evidence type="ECO:0000313" key="6">
    <source>
        <dbReference type="Proteomes" id="UP000748025"/>
    </source>
</evidence>
<dbReference type="GO" id="GO:0008270">
    <property type="term" value="F:zinc ion binding"/>
    <property type="evidence" value="ECO:0007669"/>
    <property type="project" value="InterPro"/>
</dbReference>
<keyword evidence="2" id="KW-0539">Nucleus</keyword>
<feature type="region of interest" description="Disordered" evidence="3">
    <location>
        <begin position="1"/>
        <end position="22"/>
    </location>
</feature>
<dbReference type="SMART" id="SM00906">
    <property type="entry name" value="Fungal_trans"/>
    <property type="match status" value="1"/>
</dbReference>
<feature type="domain" description="Xylanolytic transcriptional activator regulatory" evidence="4">
    <location>
        <begin position="351"/>
        <end position="425"/>
    </location>
</feature>
<evidence type="ECO:0000256" key="1">
    <source>
        <dbReference type="ARBA" id="ARBA00004123"/>
    </source>
</evidence>
<evidence type="ECO:0000313" key="5">
    <source>
        <dbReference type="EMBL" id="KAG6017960.1"/>
    </source>
</evidence>
<dbReference type="EMBL" id="SRPW01000082">
    <property type="protein sequence ID" value="KAG6017960.1"/>
    <property type="molecule type" value="Genomic_DNA"/>
</dbReference>
<dbReference type="AlphaFoldDB" id="A0A9P7NGX0"/>
<organism evidence="5 6">
    <name type="scientific">Claviceps pusilla</name>
    <dbReference type="NCBI Taxonomy" id="123648"/>
    <lineage>
        <taxon>Eukaryota</taxon>
        <taxon>Fungi</taxon>
        <taxon>Dikarya</taxon>
        <taxon>Ascomycota</taxon>
        <taxon>Pezizomycotina</taxon>
        <taxon>Sordariomycetes</taxon>
        <taxon>Hypocreomycetidae</taxon>
        <taxon>Hypocreales</taxon>
        <taxon>Clavicipitaceae</taxon>
        <taxon>Claviceps</taxon>
    </lineage>
</organism>
<accession>A0A9P7NGX0</accession>
<comment type="subcellular location">
    <subcellularLocation>
        <location evidence="1">Nucleus</location>
    </subcellularLocation>
</comment>
<evidence type="ECO:0000259" key="4">
    <source>
        <dbReference type="SMART" id="SM00906"/>
    </source>
</evidence>
<dbReference type="PANTHER" id="PTHR31001">
    <property type="entry name" value="UNCHARACTERIZED TRANSCRIPTIONAL REGULATORY PROTEIN"/>
    <property type="match status" value="1"/>
</dbReference>
<feature type="region of interest" description="Disordered" evidence="3">
    <location>
        <begin position="93"/>
        <end position="138"/>
    </location>
</feature>
<dbReference type="PANTHER" id="PTHR31001:SF49">
    <property type="entry name" value="ZN(II)2CYS6 TRANSCRIPTION FACTOR (EUROFUNG)"/>
    <property type="match status" value="1"/>
</dbReference>
<dbReference type="Proteomes" id="UP000748025">
    <property type="component" value="Unassembled WGS sequence"/>
</dbReference>
<evidence type="ECO:0000256" key="2">
    <source>
        <dbReference type="ARBA" id="ARBA00023242"/>
    </source>
</evidence>
<dbReference type="GO" id="GO:0005634">
    <property type="term" value="C:nucleus"/>
    <property type="evidence" value="ECO:0007669"/>
    <property type="project" value="UniProtKB-SubCell"/>
</dbReference>
<name>A0A9P7NGX0_9HYPO</name>
<dbReference type="GO" id="GO:0003677">
    <property type="term" value="F:DNA binding"/>
    <property type="evidence" value="ECO:0007669"/>
    <property type="project" value="InterPro"/>
</dbReference>
<comment type="caution">
    <text evidence="5">The sequence shown here is derived from an EMBL/GenBank/DDBJ whole genome shotgun (WGS) entry which is preliminary data.</text>
</comment>
<dbReference type="InterPro" id="IPR007219">
    <property type="entry name" value="XnlR_reg_dom"/>
</dbReference>